<dbReference type="GO" id="GO:0003676">
    <property type="term" value="F:nucleic acid binding"/>
    <property type="evidence" value="ECO:0007669"/>
    <property type="project" value="InterPro"/>
</dbReference>
<dbReference type="PANTHER" id="PTHR37984:SF5">
    <property type="entry name" value="PROTEIN NYNRIN-LIKE"/>
    <property type="match status" value="1"/>
</dbReference>
<proteinExistence type="predicted"/>
<dbReference type="Pfam" id="PF24626">
    <property type="entry name" value="SH3_Tf2-1"/>
    <property type="match status" value="1"/>
</dbReference>
<organism evidence="9 10">
    <name type="scientific">Gossypium australe</name>
    <dbReference type="NCBI Taxonomy" id="47621"/>
    <lineage>
        <taxon>Eukaryota</taxon>
        <taxon>Viridiplantae</taxon>
        <taxon>Streptophyta</taxon>
        <taxon>Embryophyta</taxon>
        <taxon>Tracheophyta</taxon>
        <taxon>Spermatophyta</taxon>
        <taxon>Magnoliopsida</taxon>
        <taxon>eudicotyledons</taxon>
        <taxon>Gunneridae</taxon>
        <taxon>Pentapetalae</taxon>
        <taxon>rosids</taxon>
        <taxon>malvids</taxon>
        <taxon>Malvales</taxon>
        <taxon>Malvaceae</taxon>
        <taxon>Malvoideae</taxon>
        <taxon>Gossypium</taxon>
    </lineage>
</organism>
<dbReference type="PROSITE" id="PS50994">
    <property type="entry name" value="INTEGRASE"/>
    <property type="match status" value="1"/>
</dbReference>
<keyword evidence="2" id="KW-0808">Transferase</keyword>
<evidence type="ECO:0000256" key="5">
    <source>
        <dbReference type="ARBA" id="ARBA00022759"/>
    </source>
</evidence>
<dbReference type="InterPro" id="IPR012337">
    <property type="entry name" value="RNaseH-like_sf"/>
</dbReference>
<dbReference type="SUPFAM" id="SSF56672">
    <property type="entry name" value="DNA/RNA polymerases"/>
    <property type="match status" value="1"/>
</dbReference>
<evidence type="ECO:0000256" key="3">
    <source>
        <dbReference type="ARBA" id="ARBA00022695"/>
    </source>
</evidence>
<accession>A0A5B6V9G3</accession>
<dbReference type="GO" id="GO:0015074">
    <property type="term" value="P:DNA integration"/>
    <property type="evidence" value="ECO:0007669"/>
    <property type="project" value="InterPro"/>
</dbReference>
<dbReference type="InterPro" id="IPR001584">
    <property type="entry name" value="Integrase_cat-core"/>
</dbReference>
<dbReference type="Gene3D" id="3.10.10.10">
    <property type="entry name" value="HIV Type 1 Reverse Transcriptase, subunit A, domain 1"/>
    <property type="match status" value="2"/>
</dbReference>
<feature type="domain" description="Integrase catalytic" evidence="8">
    <location>
        <begin position="538"/>
        <end position="701"/>
    </location>
</feature>
<keyword evidence="3" id="KW-0548">Nucleotidyltransferase</keyword>
<dbReference type="GO" id="GO:0006508">
    <property type="term" value="P:proteolysis"/>
    <property type="evidence" value="ECO:0007669"/>
    <property type="project" value="UniProtKB-KW"/>
</dbReference>
<keyword evidence="7" id="KW-0695">RNA-directed DNA polymerase</keyword>
<evidence type="ECO:0000256" key="4">
    <source>
        <dbReference type="ARBA" id="ARBA00022722"/>
    </source>
</evidence>
<dbReference type="CDD" id="cd01647">
    <property type="entry name" value="RT_LTR"/>
    <property type="match status" value="1"/>
</dbReference>
<dbReference type="Gene3D" id="3.30.70.270">
    <property type="match status" value="2"/>
</dbReference>
<evidence type="ECO:0000313" key="10">
    <source>
        <dbReference type="Proteomes" id="UP000325315"/>
    </source>
</evidence>
<evidence type="ECO:0000256" key="2">
    <source>
        <dbReference type="ARBA" id="ARBA00022679"/>
    </source>
</evidence>
<dbReference type="Pfam" id="PF17917">
    <property type="entry name" value="RT_RNaseH"/>
    <property type="match status" value="1"/>
</dbReference>
<keyword evidence="5" id="KW-0255">Endonuclease</keyword>
<keyword evidence="4" id="KW-0540">Nuclease</keyword>
<evidence type="ECO:0000256" key="7">
    <source>
        <dbReference type="ARBA" id="ARBA00022918"/>
    </source>
</evidence>
<gene>
    <name evidence="9" type="ORF">EPI10_000824</name>
</gene>
<dbReference type="AlphaFoldDB" id="A0A5B6V9G3"/>
<keyword evidence="10" id="KW-1185">Reference proteome</keyword>
<keyword evidence="1" id="KW-0645">Protease</keyword>
<comment type="caution">
    <text evidence="9">The sequence shown here is derived from an EMBL/GenBank/DDBJ whole genome shotgun (WGS) entry which is preliminary data.</text>
</comment>
<dbReference type="InterPro" id="IPR041373">
    <property type="entry name" value="RT_RNaseH"/>
</dbReference>
<evidence type="ECO:0000313" key="9">
    <source>
        <dbReference type="EMBL" id="KAA3465681.1"/>
    </source>
</evidence>
<dbReference type="OrthoDB" id="415724at2759"/>
<name>A0A5B6V9G3_9ROSI</name>
<dbReference type="Gene3D" id="3.30.420.10">
    <property type="entry name" value="Ribonuclease H-like superfamily/Ribonuclease H"/>
    <property type="match status" value="1"/>
</dbReference>
<dbReference type="PANTHER" id="PTHR37984">
    <property type="entry name" value="PROTEIN CBG26694"/>
    <property type="match status" value="1"/>
</dbReference>
<dbReference type="GO" id="GO:0003964">
    <property type="term" value="F:RNA-directed DNA polymerase activity"/>
    <property type="evidence" value="ECO:0007669"/>
    <property type="project" value="UniProtKB-KW"/>
</dbReference>
<dbReference type="EMBL" id="SMMG02000007">
    <property type="protein sequence ID" value="KAA3465681.1"/>
    <property type="molecule type" value="Genomic_DNA"/>
</dbReference>
<keyword evidence="6" id="KW-0378">Hydrolase</keyword>
<dbReference type="InterPro" id="IPR000477">
    <property type="entry name" value="RT_dom"/>
</dbReference>
<dbReference type="InterPro" id="IPR050951">
    <property type="entry name" value="Retrovirus_Pol_polyprotein"/>
</dbReference>
<dbReference type="FunFam" id="3.10.10.10:FF:000007">
    <property type="entry name" value="Retrovirus-related Pol polyprotein from transposon 17.6-like Protein"/>
    <property type="match status" value="1"/>
</dbReference>
<evidence type="ECO:0000259" key="8">
    <source>
        <dbReference type="PROSITE" id="PS50994"/>
    </source>
</evidence>
<dbReference type="GO" id="GO:0008233">
    <property type="term" value="F:peptidase activity"/>
    <property type="evidence" value="ECO:0007669"/>
    <property type="project" value="UniProtKB-KW"/>
</dbReference>
<dbReference type="Pfam" id="PF08284">
    <property type="entry name" value="RVP_2"/>
    <property type="match status" value="1"/>
</dbReference>
<evidence type="ECO:0000256" key="6">
    <source>
        <dbReference type="ARBA" id="ARBA00022801"/>
    </source>
</evidence>
<dbReference type="Proteomes" id="UP000325315">
    <property type="component" value="Unassembled WGS sequence"/>
</dbReference>
<dbReference type="InterPro" id="IPR036397">
    <property type="entry name" value="RNaseH_sf"/>
</dbReference>
<dbReference type="InterPro" id="IPR043502">
    <property type="entry name" value="DNA/RNA_pol_sf"/>
</dbReference>
<evidence type="ECO:0000256" key="1">
    <source>
        <dbReference type="ARBA" id="ARBA00022670"/>
    </source>
</evidence>
<dbReference type="InterPro" id="IPR043128">
    <property type="entry name" value="Rev_trsase/Diguanyl_cyclase"/>
</dbReference>
<dbReference type="InterPro" id="IPR056924">
    <property type="entry name" value="SH3_Tf2-1"/>
</dbReference>
<dbReference type="SUPFAM" id="SSF53098">
    <property type="entry name" value="Ribonuclease H-like"/>
    <property type="match status" value="1"/>
</dbReference>
<protein>
    <submittedName>
        <fullName evidence="9">DNA/RNA polymerases superfamily protein</fullName>
    </submittedName>
</protein>
<sequence>MELPFDEFVLILGMDWLVKHRANLDCAAKQMILRTSEDKEVMMIGERRNYLSNVVSALKAEKSVRKGCRAFLAFISALDAKELSVESVRTMKEFLDVFPEELPGLPPDREVEFGIDLLPGTTPISIALYRMAPKELAELKAQIQELLDRGFIRPCVTVGSVGLNKYPLPRIDDLFDQLRGASIFSKIDLRLGYHQLKVKEADIHKTAFRTRYGHYEFLVMLFGLTNAPAAFMDMMNWVFQPYLDRFVVVFIDDILVYSKNEEEHDSHLRVVLQILREKQLFAKFSKCEFWLKEVTFLGHVVSAEGIRVDPRKVETVLDWKPPKTVVEIQSFLRLAGYYKRFVEGFSLIAAPLTKLLHKGVSFAGKEFIVYCDASHTGLGCVLMQGGKVVAYASCQLRPHESEVLLTQKELNLIQRRWIELLKDYDFSIKYHPGKANVVADALSRKVILDLRAMFAHLSLYEDGSLLAELLVKPAWQVEGGVIGDFGLNGDGVLCFRGRMRMPRDLELRQMILREAHSSPYAMHLGGTKMYRDLWLLQPVKIPLWKWERITMDFVSGLPLMPTKKDSVWVIVDQLTNTAHFLPIRTDYTLQKLAKLYVTEIVRLHGVPVSIISDRDPRFTSQFWKALHEALGTKLNFSMAFHPQSDGQSERVIQILEDMLRGCVIDFRGSWEDFLPLAEFAYNNSYQSSIQMAPYEVLYDRRCRTPTCWTELGEQQLLGPELISVMEEKVKVIRERLKEASDRQKSYADLKRKDIEFTVGYQVFLKVSPWKKIFRFGQKGKLSPRFIGPYLVLKRVGPVAYQLELPPELSQIHSVFHVSMLRRYRSDPPHVVPVEEVELRLDLSFEDEPVQILDRDVKVLRRMSVPLVKVLWHNHGSEKLHGSLRTRFNSNILTSFDQVNFEDEIFFKGVEL</sequence>
<dbReference type="GO" id="GO:0004519">
    <property type="term" value="F:endonuclease activity"/>
    <property type="evidence" value="ECO:0007669"/>
    <property type="project" value="UniProtKB-KW"/>
</dbReference>
<reference evidence="9" key="1">
    <citation type="submission" date="2019-08" db="EMBL/GenBank/DDBJ databases">
        <authorList>
            <person name="Liu F."/>
        </authorList>
    </citation>
    <scope>NUCLEOTIDE SEQUENCE [LARGE SCALE GENOMIC DNA]</scope>
    <source>
        <strain evidence="9">PA1801</strain>
        <tissue evidence="9">Leaf</tissue>
    </source>
</reference>
<dbReference type="Pfam" id="PF00078">
    <property type="entry name" value="RVT_1"/>
    <property type="match status" value="1"/>
</dbReference>